<reference evidence="3 4" key="1">
    <citation type="journal article" date="2016" name="PLoS Pathog.">
        <title>Biosynthesis of antibiotic leucinostatins in bio-control fungus Purpureocillium lilacinum and their inhibition on phytophthora revealed by genome mining.</title>
        <authorList>
            <person name="Wang G."/>
            <person name="Liu Z."/>
            <person name="Lin R."/>
            <person name="Li E."/>
            <person name="Mao Z."/>
            <person name="Ling J."/>
            <person name="Yang Y."/>
            <person name="Yin W.B."/>
            <person name="Xie B."/>
        </authorList>
    </citation>
    <scope>NUCLEOTIDE SEQUENCE [LARGE SCALE GENOMIC DNA]</scope>
    <source>
        <strain evidence="3">170</strain>
    </source>
</reference>
<dbReference type="Proteomes" id="UP000078397">
    <property type="component" value="Unassembled WGS sequence"/>
</dbReference>
<feature type="chain" id="PRO_5013085383" evidence="1">
    <location>
        <begin position="16"/>
        <end position="237"/>
    </location>
</feature>
<dbReference type="GO" id="GO:0004180">
    <property type="term" value="F:carboxypeptidase activity"/>
    <property type="evidence" value="ECO:0007669"/>
    <property type="project" value="UniProtKB-KW"/>
</dbReference>
<dbReference type="RefSeq" id="XP_018139831.1">
    <property type="nucleotide sequence ID" value="XM_018286106.1"/>
</dbReference>
<evidence type="ECO:0000259" key="2">
    <source>
        <dbReference type="Pfam" id="PF26571"/>
    </source>
</evidence>
<keyword evidence="1" id="KW-0732">Signal</keyword>
<evidence type="ECO:0000313" key="4">
    <source>
        <dbReference type="Proteomes" id="UP000078397"/>
    </source>
</evidence>
<dbReference type="KEGG" id="pchm:VFPPC_07200"/>
<dbReference type="AlphaFoldDB" id="A0A179F9P7"/>
<dbReference type="InterPro" id="IPR058593">
    <property type="entry name" value="ARB_07466-like_C"/>
</dbReference>
<gene>
    <name evidence="3" type="ORF">VFPPC_07200</name>
</gene>
<organism evidence="3 4">
    <name type="scientific">Pochonia chlamydosporia 170</name>
    <dbReference type="NCBI Taxonomy" id="1380566"/>
    <lineage>
        <taxon>Eukaryota</taxon>
        <taxon>Fungi</taxon>
        <taxon>Dikarya</taxon>
        <taxon>Ascomycota</taxon>
        <taxon>Pezizomycotina</taxon>
        <taxon>Sordariomycetes</taxon>
        <taxon>Hypocreomycetidae</taxon>
        <taxon>Hypocreales</taxon>
        <taxon>Clavicipitaceae</taxon>
        <taxon>Pochonia</taxon>
    </lineage>
</organism>
<dbReference type="OrthoDB" id="2251794at2759"/>
<keyword evidence="3" id="KW-0378">Hydrolase</keyword>
<feature type="domain" description="ARB-07466-like C-terminal" evidence="2">
    <location>
        <begin position="114"/>
        <end position="228"/>
    </location>
</feature>
<sequence>MRFTHLILLASTALAAPNEPCYANGQAGVCTTDASCTKAGGTTVKGACPADAANIKCCFKPKCNFGAAGNCRWASDCAGSSVGNLCPGPSQMKCCNSKATGFGGYKAPKIPALGACKKSSVEGAKKIVAAFPGRVREIGCVRSCKCPGTSDHCCGLATDMMCSDAGGVPTLSGKEIAEWVMRNRKTLKLKYVIWGQKIWHPVTDKNQEKPWEQWRTMDNRGDVTQNHWDHVHVSYNA</sequence>
<evidence type="ECO:0000313" key="3">
    <source>
        <dbReference type="EMBL" id="OAQ62127.1"/>
    </source>
</evidence>
<keyword evidence="3" id="KW-0121">Carboxypeptidase</keyword>
<dbReference type="STRING" id="1380566.A0A179F9P7"/>
<name>A0A179F9P7_METCM</name>
<protein>
    <submittedName>
        <fullName evidence="3">D-alanyl-d-alanine carboxypeptidase</fullName>
    </submittedName>
</protein>
<dbReference type="EMBL" id="LSBJ02000007">
    <property type="protein sequence ID" value="OAQ62127.1"/>
    <property type="molecule type" value="Genomic_DNA"/>
</dbReference>
<keyword evidence="4" id="KW-1185">Reference proteome</keyword>
<proteinExistence type="predicted"/>
<keyword evidence="3" id="KW-0645">Protease</keyword>
<dbReference type="GeneID" id="28850100"/>
<evidence type="ECO:0000256" key="1">
    <source>
        <dbReference type="SAM" id="SignalP"/>
    </source>
</evidence>
<feature type="signal peptide" evidence="1">
    <location>
        <begin position="1"/>
        <end position="15"/>
    </location>
</feature>
<dbReference type="Pfam" id="PF26571">
    <property type="entry name" value="VldE"/>
    <property type="match status" value="1"/>
</dbReference>
<accession>A0A179F9P7</accession>
<comment type="caution">
    <text evidence="3">The sequence shown here is derived from an EMBL/GenBank/DDBJ whole genome shotgun (WGS) entry which is preliminary data.</text>
</comment>